<gene>
    <name evidence="1" type="ORF">NF348_01540</name>
</gene>
<dbReference type="Proteomes" id="UP001060275">
    <property type="component" value="Unassembled WGS sequence"/>
</dbReference>
<dbReference type="InterPro" id="IPR027417">
    <property type="entry name" value="P-loop_NTPase"/>
</dbReference>
<reference evidence="1" key="1">
    <citation type="submission" date="2022-06" db="EMBL/GenBank/DDBJ databases">
        <title>Devosia sp. XJ19-45 genome assembly.</title>
        <authorList>
            <person name="Li B."/>
            <person name="Cai M."/>
            <person name="Nie G."/>
            <person name="Li W."/>
        </authorList>
    </citation>
    <scope>NUCLEOTIDE SEQUENCE</scope>
    <source>
        <strain evidence="1">XJ19-45</strain>
    </source>
</reference>
<dbReference type="EMBL" id="JAMWDU010000001">
    <property type="protein sequence ID" value="MCP8885779.1"/>
    <property type="molecule type" value="Genomic_DNA"/>
</dbReference>
<dbReference type="PRINTS" id="PR00364">
    <property type="entry name" value="DISEASERSIST"/>
</dbReference>
<comment type="caution">
    <text evidence="1">The sequence shown here is derived from an EMBL/GenBank/DDBJ whole genome shotgun (WGS) entry which is preliminary data.</text>
</comment>
<accession>A0A9Q4AL08</accession>
<proteinExistence type="predicted"/>
<dbReference type="SUPFAM" id="SSF52540">
    <property type="entry name" value="P-loop containing nucleoside triphosphate hydrolases"/>
    <property type="match status" value="1"/>
</dbReference>
<keyword evidence="2" id="KW-1185">Reference proteome</keyword>
<evidence type="ECO:0000313" key="2">
    <source>
        <dbReference type="Proteomes" id="UP001060275"/>
    </source>
</evidence>
<evidence type="ECO:0008006" key="3">
    <source>
        <dbReference type="Google" id="ProtNLM"/>
    </source>
</evidence>
<protein>
    <recommendedName>
        <fullName evidence="3">AAA+ ATPase domain-containing protein</fullName>
    </recommendedName>
</protein>
<name>A0A9Q4AL08_9HYPH</name>
<organism evidence="1 2">
    <name type="scientific">Devosia ureilytica</name>
    <dbReference type="NCBI Taxonomy" id="2952754"/>
    <lineage>
        <taxon>Bacteria</taxon>
        <taxon>Pseudomonadati</taxon>
        <taxon>Pseudomonadota</taxon>
        <taxon>Alphaproteobacteria</taxon>
        <taxon>Hyphomicrobiales</taxon>
        <taxon>Devosiaceae</taxon>
        <taxon>Devosia</taxon>
    </lineage>
</organism>
<dbReference type="AlphaFoldDB" id="A0A9Q4AL08"/>
<evidence type="ECO:0000313" key="1">
    <source>
        <dbReference type="EMBL" id="MCP8885779.1"/>
    </source>
</evidence>
<dbReference type="PANTHER" id="PTHR47691">
    <property type="entry name" value="REGULATOR-RELATED"/>
    <property type="match status" value="1"/>
</dbReference>
<sequence>MLGREDAVRSLSAAMQRSRLVTIAGPGGIGKSTLAIAWAERHAENFRDGVRFIDLLPINNVESAVRWISAVLGVTSSGATNPQQLAATVQGGEMLIVLDNCEHLIDFVTELVEALLAGAPEVHVLATSRETLRASGETLYRLAGLTYPDETPRSIGEAALYPAVELFIERATASAPALQLTEGEAGIVADICRRLDGIPLAIELAAGWIDVVGIHDLASQLDITLLSQLEGRRTASPRHRSLAATLEWSYAALDEDARRVLDRFSVFQTRFTLASATAVASGDGLRDDDVLRCIATLARKSLIQVDISGEVVHYRLLETTKAHALERLAQSGSEDAVRSRHARHCCDLLEGAADDMLTMGWTDWLGRYAGIMGDTRAALDWAFSPSGDPDLGVRLTLRSLPFGQQFPLTSEYLKHIETALAHSPSGRAESELDALKLGYARAMLISNISGDIAPFSSVAQRWRALEGETGAAIPDGITAQFGAAITSGDYPETLRAALRMEEVANADRAPEVKLAGMRMRAQAEHFLGRHDYAEQLARTVLAAPFEFLPLTQTSHRVSMRIVLSRIAFLRGENEEARILVEEALYYAGANPSAVCQTLGMAGVPLGFWIDELDYAERSMSRMAEVASRAGLTFWEDWLAAFSAALNLKRHGIEQPMPALDYPAKVVDLLPTLHQNLVGQAAVDRVERQIVGWNGPEVLRASALKLRDRREMIDGVGNALKLAQRQGAVAWSRRAQASLDELIGSSTARVPG</sequence>
<dbReference type="PANTHER" id="PTHR47691:SF3">
    <property type="entry name" value="HTH-TYPE TRANSCRIPTIONAL REGULATOR RV0890C-RELATED"/>
    <property type="match status" value="1"/>
</dbReference>
<dbReference type="Gene3D" id="3.40.50.300">
    <property type="entry name" value="P-loop containing nucleotide triphosphate hydrolases"/>
    <property type="match status" value="1"/>
</dbReference>